<dbReference type="EC" id="2.7.11.1" evidence="1"/>
<dbReference type="SUPFAM" id="SSF56112">
    <property type="entry name" value="Protein kinase-like (PK-like)"/>
    <property type="match status" value="1"/>
</dbReference>
<dbReference type="InterPro" id="IPR011009">
    <property type="entry name" value="Kinase-like_dom_sf"/>
</dbReference>
<protein>
    <recommendedName>
        <fullName evidence="1">non-specific serine/threonine protein kinase</fullName>
        <ecNumber evidence="1">2.7.11.1</ecNumber>
    </recommendedName>
</protein>
<evidence type="ECO:0000256" key="5">
    <source>
        <dbReference type="ARBA" id="ARBA00022777"/>
    </source>
</evidence>
<reference evidence="11" key="1">
    <citation type="journal article" date="2019" name="Int. J. Syst. Evol. Microbiol.">
        <title>The Global Catalogue of Microorganisms (GCM) 10K type strain sequencing project: providing services to taxonomists for standard genome sequencing and annotation.</title>
        <authorList>
            <consortium name="The Broad Institute Genomics Platform"/>
            <consortium name="The Broad Institute Genome Sequencing Center for Infectious Disease"/>
            <person name="Wu L."/>
            <person name="Ma J."/>
        </authorList>
    </citation>
    <scope>NUCLEOTIDE SEQUENCE [LARGE SCALE GENOMIC DNA]</scope>
    <source>
        <strain evidence="11">JCM 16902</strain>
    </source>
</reference>
<accession>A0ABP6Z3B3</accession>
<feature type="domain" description="Protein kinase" evidence="9">
    <location>
        <begin position="22"/>
        <end position="307"/>
    </location>
</feature>
<keyword evidence="8" id="KW-0472">Membrane</keyword>
<keyword evidence="11" id="KW-1185">Reference proteome</keyword>
<dbReference type="InterPro" id="IPR000719">
    <property type="entry name" value="Prot_kinase_dom"/>
</dbReference>
<keyword evidence="5" id="KW-0418">Kinase</keyword>
<keyword evidence="4" id="KW-0547">Nucleotide-binding</keyword>
<organism evidence="10 11">
    <name type="scientific">Kineosporia mesophila</name>
    <dbReference type="NCBI Taxonomy" id="566012"/>
    <lineage>
        <taxon>Bacteria</taxon>
        <taxon>Bacillati</taxon>
        <taxon>Actinomycetota</taxon>
        <taxon>Actinomycetes</taxon>
        <taxon>Kineosporiales</taxon>
        <taxon>Kineosporiaceae</taxon>
        <taxon>Kineosporia</taxon>
    </lineage>
</organism>
<evidence type="ECO:0000256" key="7">
    <source>
        <dbReference type="SAM" id="MobiDB-lite"/>
    </source>
</evidence>
<keyword evidence="3" id="KW-0808">Transferase</keyword>
<dbReference type="Pfam" id="PF00069">
    <property type="entry name" value="Pkinase"/>
    <property type="match status" value="1"/>
</dbReference>
<evidence type="ECO:0000256" key="6">
    <source>
        <dbReference type="ARBA" id="ARBA00022840"/>
    </source>
</evidence>
<evidence type="ECO:0000256" key="8">
    <source>
        <dbReference type="SAM" id="Phobius"/>
    </source>
</evidence>
<keyword evidence="6" id="KW-0067">ATP-binding</keyword>
<dbReference type="SMART" id="SM00220">
    <property type="entry name" value="S_TKc"/>
    <property type="match status" value="1"/>
</dbReference>
<feature type="region of interest" description="Disordered" evidence="7">
    <location>
        <begin position="349"/>
        <end position="431"/>
    </location>
</feature>
<feature type="transmembrane region" description="Helical" evidence="8">
    <location>
        <begin position="320"/>
        <end position="341"/>
    </location>
</feature>
<keyword evidence="8" id="KW-0812">Transmembrane</keyword>
<evidence type="ECO:0000256" key="2">
    <source>
        <dbReference type="ARBA" id="ARBA00022527"/>
    </source>
</evidence>
<dbReference type="PANTHER" id="PTHR43289">
    <property type="entry name" value="MITOGEN-ACTIVATED PROTEIN KINASE KINASE KINASE 20-RELATED"/>
    <property type="match status" value="1"/>
</dbReference>
<keyword evidence="8" id="KW-1133">Transmembrane helix</keyword>
<gene>
    <name evidence="10" type="ORF">GCM10022223_10460</name>
</gene>
<dbReference type="Proteomes" id="UP001501074">
    <property type="component" value="Unassembled WGS sequence"/>
</dbReference>
<keyword evidence="2" id="KW-0723">Serine/threonine-protein kinase</keyword>
<dbReference type="PANTHER" id="PTHR43289:SF6">
    <property type="entry name" value="SERINE_THREONINE-PROTEIN KINASE NEKL-3"/>
    <property type="match status" value="1"/>
</dbReference>
<evidence type="ECO:0000256" key="1">
    <source>
        <dbReference type="ARBA" id="ARBA00012513"/>
    </source>
</evidence>
<sequence length="529" mass="56249">MPGTDTSPNGWYAGPASDPDRYQLLGTGLSGGEGNIWRARYRGRLTSPLTVAVKQLRRPLHAGDDWPTANDLRRWEDQRALLTMMRFPHLVSLLDIFTGPPPHPKGSVAGDGPTVAPYVVMEWVPGRTLADELGGVPATGQNLVQRLGYVVQVAEALDALHSHAVSAGNPSLHRDVKPANCILSPGRGVVLVDVGTMRRVDDGRDMAGRYTPAYTAPEVLADPLVAREPASDFYSLGCLAYFCITGDDPSPAHGLPGTQRLSHRLLLTARAAGVTDPAGFTAEILRMLAVDPAVRPPQAQRWAAEVLAKARPRKRYSRRLAFAAVLVPLLVVVSLIPWLFFRPTDTQPLLRPGQQASSEPPSPPPGPPPAGPGPAPGPPPPGPPPGGDQPPGGPSGPEGTIMTDDVAFASPRNGDTIGRCPQVTGASRLPPGHTLLLSAENLTAGDRIRHVTPVDGWRRPNSLSRWRVRPSVGLPSDPPGERYRLELIVAPLPELRAQADSESGFGVPVGSYVGASIFVSRKNNDVPGC</sequence>
<comment type="caution">
    <text evidence="10">The sequence shown here is derived from an EMBL/GenBank/DDBJ whole genome shotgun (WGS) entry which is preliminary data.</text>
</comment>
<name>A0ABP6Z3B3_9ACTN</name>
<dbReference type="PROSITE" id="PS50011">
    <property type="entry name" value="PROTEIN_KINASE_DOM"/>
    <property type="match status" value="1"/>
</dbReference>
<evidence type="ECO:0000313" key="10">
    <source>
        <dbReference type="EMBL" id="GAA3597185.1"/>
    </source>
</evidence>
<evidence type="ECO:0000256" key="3">
    <source>
        <dbReference type="ARBA" id="ARBA00022679"/>
    </source>
</evidence>
<evidence type="ECO:0000313" key="11">
    <source>
        <dbReference type="Proteomes" id="UP001501074"/>
    </source>
</evidence>
<dbReference type="Gene3D" id="1.10.510.10">
    <property type="entry name" value="Transferase(Phosphotransferase) domain 1"/>
    <property type="match status" value="1"/>
</dbReference>
<feature type="compositionally biased region" description="Pro residues" evidence="7">
    <location>
        <begin position="360"/>
        <end position="394"/>
    </location>
</feature>
<evidence type="ECO:0000259" key="9">
    <source>
        <dbReference type="PROSITE" id="PS50011"/>
    </source>
</evidence>
<dbReference type="EMBL" id="BAAAZO010000002">
    <property type="protein sequence ID" value="GAA3597185.1"/>
    <property type="molecule type" value="Genomic_DNA"/>
</dbReference>
<proteinExistence type="predicted"/>
<evidence type="ECO:0000256" key="4">
    <source>
        <dbReference type="ARBA" id="ARBA00022741"/>
    </source>
</evidence>